<dbReference type="CDD" id="cd06577">
    <property type="entry name" value="PASTA_pknB"/>
    <property type="match status" value="3"/>
</dbReference>
<proteinExistence type="predicted"/>
<dbReference type="PANTHER" id="PTHR48125:SF12">
    <property type="entry name" value="AT HOOK TRANSCRIPTION FACTOR FAMILY-RELATED"/>
    <property type="match status" value="1"/>
</dbReference>
<comment type="caution">
    <text evidence="4">The sequence shown here is derived from an EMBL/GenBank/DDBJ whole genome shotgun (WGS) entry which is preliminary data.</text>
</comment>
<keyword evidence="5" id="KW-1185">Reference proteome</keyword>
<dbReference type="PANTHER" id="PTHR48125">
    <property type="entry name" value="LP07818P1"/>
    <property type="match status" value="1"/>
</dbReference>
<dbReference type="Pfam" id="PF07676">
    <property type="entry name" value="PD40"/>
    <property type="match status" value="1"/>
</dbReference>
<dbReference type="AlphaFoldDB" id="A0A9X3S555"/>
<feature type="region of interest" description="Disordered" evidence="1">
    <location>
        <begin position="35"/>
        <end position="144"/>
    </location>
</feature>
<feature type="compositionally biased region" description="Low complexity" evidence="1">
    <location>
        <begin position="113"/>
        <end position="122"/>
    </location>
</feature>
<sequence>MRTCQSCGKENPADQDFCSCGEYLRWEPTGFVQAITPEMAAEAAAQAAPPKPPEPAPTTPPDARVTPASPPTPAPGNGNGQHAAVPAPPPAPPAPPPPTATSLPAIVPPTPSSSPAQQPPAAKTLIRGAVPGPPAQQQQAAEPNEPATIVLRLPEGDPAKGETLHQAVEPGQRERVLALIRNQSGIVDNYDIRVEGMPQDWWSVYPGTVYLVPFGAGGTYEQEVEIHLHPPRGPEAEARVWDLTIVADSKAMRTVAASAPLALHIQPYIETATTLRPQRKKGRRKVTFDVTIANKANAPVLIALEGEDEDAELKFGFNRPPSEIPPGAAIVSQMQVRPPKQIWIGRGRDWRLEVKTITGDEAAERAADQVVGADVLLQAGPPVKKKWYKRRAPQVPGMYPPRVFKPQLYPPDVSMGPGGLQIRMPKLQQPQFQGPQMKQMNASQLAKPGQLKLPGRGGSSTPTAPLMPTQGVFKQRPWLPWWLIPLLALLLLLLFLLLRSQPQTVLVPNVVGAKSTFDAEKTLTNANLKLDPNKKEQPDAKAPPGSILQQTPKEGTKVDKGTPVAVLVAVGVDKHNVPDITKKTASDADKLLREKELTLGQASPQPVDPKGLIVSQIPAAGEVVKAGTAVNIFYADPADAANKAKQKAKDKDKNGKGGAAGAGGAGGAGGGGAAADIIIPAINGAKTDAFAKKVADLGIVPVVAKEFNDAPAGTLVETKPPGGTKVAAKSKVTLIVSVGQPDVVYTNGKNILRINGANGAKLDPVATSPADEEDPTWTADGEHVAYTADGRVMLKDLTKKNAAAVPLTPAGREFADTAWAPTADRNVIAMDEVTRDGQGFVTDTDLCFGDIKSDGTEINCIKEPDFSVIRHIHWGTDGRSILGVGVKSGGGGEFGIVRWKVKDGKPAFSTDTADWSKGHFLTDTDTPEKGVLDAEVSPDGKRLALISNQGSSAFRLWLADDPNDFALSSAKQTAVRGCKVTWRGDSKELLVVQGDEACKEDIAVITRVPADDVRNQKELNPSGDDPSYQPLTIGG</sequence>
<keyword evidence="2" id="KW-1133">Transmembrane helix</keyword>
<feature type="compositionally biased region" description="Pro residues" evidence="1">
    <location>
        <begin position="49"/>
        <end position="60"/>
    </location>
</feature>
<dbReference type="RefSeq" id="WP_270046567.1">
    <property type="nucleotide sequence ID" value="NZ_JAPDOD010000099.1"/>
</dbReference>
<feature type="domain" description="PASTA" evidence="3">
    <location>
        <begin position="571"/>
        <end position="636"/>
    </location>
</feature>
<evidence type="ECO:0000256" key="1">
    <source>
        <dbReference type="SAM" id="MobiDB-lite"/>
    </source>
</evidence>
<feature type="domain" description="PASTA" evidence="3">
    <location>
        <begin position="501"/>
        <end position="570"/>
    </location>
</feature>
<dbReference type="SUPFAM" id="SSF82171">
    <property type="entry name" value="DPP6 N-terminal domain-like"/>
    <property type="match status" value="1"/>
</dbReference>
<evidence type="ECO:0000256" key="2">
    <source>
        <dbReference type="SAM" id="Phobius"/>
    </source>
</evidence>
<dbReference type="SMART" id="SM00740">
    <property type="entry name" value="PASTA"/>
    <property type="match status" value="3"/>
</dbReference>
<feature type="compositionally biased region" description="Gly residues" evidence="1">
    <location>
        <begin position="656"/>
        <end position="666"/>
    </location>
</feature>
<dbReference type="Gene3D" id="3.30.10.20">
    <property type="match status" value="3"/>
</dbReference>
<dbReference type="Proteomes" id="UP001149140">
    <property type="component" value="Unassembled WGS sequence"/>
</dbReference>
<feature type="region of interest" description="Disordered" evidence="1">
    <location>
        <begin position="528"/>
        <end position="557"/>
    </location>
</feature>
<feature type="region of interest" description="Disordered" evidence="1">
    <location>
        <begin position="1013"/>
        <end position="1035"/>
    </location>
</feature>
<feature type="compositionally biased region" description="Low complexity" evidence="1">
    <location>
        <begin position="35"/>
        <end position="48"/>
    </location>
</feature>
<dbReference type="InterPro" id="IPR011659">
    <property type="entry name" value="WD40"/>
</dbReference>
<feature type="transmembrane region" description="Helical" evidence="2">
    <location>
        <begin position="478"/>
        <end position="498"/>
    </location>
</feature>
<dbReference type="EMBL" id="JAPDOD010000099">
    <property type="protein sequence ID" value="MDA0167310.1"/>
    <property type="molecule type" value="Genomic_DNA"/>
</dbReference>
<evidence type="ECO:0000313" key="4">
    <source>
        <dbReference type="EMBL" id="MDA0167310.1"/>
    </source>
</evidence>
<keyword evidence="2" id="KW-0812">Transmembrane</keyword>
<dbReference type="InterPro" id="IPR005543">
    <property type="entry name" value="PASTA_dom"/>
</dbReference>
<protein>
    <submittedName>
        <fullName evidence="4">PASTA domain-containing protein</fullName>
    </submittedName>
</protein>
<accession>A0A9X3S555</accession>
<feature type="compositionally biased region" description="Pro residues" evidence="1">
    <location>
        <begin position="86"/>
        <end position="99"/>
    </location>
</feature>
<feature type="domain" description="PASTA" evidence="3">
    <location>
        <begin position="673"/>
        <end position="738"/>
    </location>
</feature>
<dbReference type="PROSITE" id="PS51178">
    <property type="entry name" value="PASTA"/>
    <property type="match status" value="3"/>
</dbReference>
<dbReference type="Pfam" id="PF03793">
    <property type="entry name" value="PASTA"/>
    <property type="match status" value="3"/>
</dbReference>
<gene>
    <name evidence="4" type="ORF">OM076_44025</name>
</gene>
<organism evidence="4 5">
    <name type="scientific">Solirubrobacter ginsenosidimutans</name>
    <dbReference type="NCBI Taxonomy" id="490573"/>
    <lineage>
        <taxon>Bacteria</taxon>
        <taxon>Bacillati</taxon>
        <taxon>Actinomycetota</taxon>
        <taxon>Thermoleophilia</taxon>
        <taxon>Solirubrobacterales</taxon>
        <taxon>Solirubrobacteraceae</taxon>
        <taxon>Solirubrobacter</taxon>
    </lineage>
</organism>
<keyword evidence="2" id="KW-0472">Membrane</keyword>
<feature type="compositionally biased region" description="Low complexity" evidence="1">
    <location>
        <begin position="135"/>
        <end position="144"/>
    </location>
</feature>
<name>A0A9X3S555_9ACTN</name>
<dbReference type="InterPro" id="IPR011042">
    <property type="entry name" value="6-blade_b-propeller_TolB-like"/>
</dbReference>
<feature type="region of interest" description="Disordered" evidence="1">
    <location>
        <begin position="644"/>
        <end position="666"/>
    </location>
</feature>
<reference evidence="4" key="1">
    <citation type="submission" date="2022-10" db="EMBL/GenBank/DDBJ databases">
        <title>The WGS of Solirubrobacter ginsenosidimutans DSM 21036.</title>
        <authorList>
            <person name="Jiang Z."/>
        </authorList>
    </citation>
    <scope>NUCLEOTIDE SEQUENCE</scope>
    <source>
        <strain evidence="4">DSM 21036</strain>
    </source>
</reference>
<dbReference type="Gene3D" id="2.120.10.30">
    <property type="entry name" value="TolB, C-terminal domain"/>
    <property type="match status" value="1"/>
</dbReference>
<evidence type="ECO:0000313" key="5">
    <source>
        <dbReference type="Proteomes" id="UP001149140"/>
    </source>
</evidence>
<evidence type="ECO:0000259" key="3">
    <source>
        <dbReference type="PROSITE" id="PS51178"/>
    </source>
</evidence>